<dbReference type="Gene3D" id="3.40.50.720">
    <property type="entry name" value="NAD(P)-binding Rossmann-like Domain"/>
    <property type="match status" value="1"/>
</dbReference>
<dbReference type="InterPro" id="IPR045886">
    <property type="entry name" value="ThiF/MoeB/HesA"/>
</dbReference>
<protein>
    <submittedName>
        <fullName evidence="3">Sulfur carrier protein adenylyltransferase ThiF</fullName>
    </submittedName>
</protein>
<dbReference type="Proteomes" id="UP000078558">
    <property type="component" value="Chromosome I"/>
</dbReference>
<accession>A0A1C3K7Q3</accession>
<feature type="domain" description="Prokaryotic E2 family B" evidence="2">
    <location>
        <begin position="46"/>
        <end position="134"/>
    </location>
</feature>
<evidence type="ECO:0000313" key="4">
    <source>
        <dbReference type="EMBL" id="SOE48176.1"/>
    </source>
</evidence>
<dbReference type="AlphaFoldDB" id="A0A1C3K7Q3"/>
<dbReference type="OrthoDB" id="891532at2"/>
<dbReference type="PANTHER" id="PTHR43267:SF1">
    <property type="entry name" value="TRNA THREONYLCARBAMOYLADENOSINE DEHYDRATASE"/>
    <property type="match status" value="1"/>
</dbReference>
<evidence type="ECO:0000313" key="3">
    <source>
        <dbReference type="EMBL" id="SBT27502.1"/>
    </source>
</evidence>
<dbReference type="EMBL" id="FLRC01000054">
    <property type="protein sequence ID" value="SBT27502.1"/>
    <property type="molecule type" value="Genomic_DNA"/>
</dbReference>
<dbReference type="GO" id="GO:0016779">
    <property type="term" value="F:nucleotidyltransferase activity"/>
    <property type="evidence" value="ECO:0007669"/>
    <property type="project" value="UniProtKB-KW"/>
</dbReference>
<dbReference type="EMBL" id="LT907988">
    <property type="protein sequence ID" value="SOE48176.1"/>
    <property type="molecule type" value="Genomic_DNA"/>
</dbReference>
<proteinExistence type="predicted"/>
<evidence type="ECO:0000259" key="1">
    <source>
        <dbReference type="Pfam" id="PF00899"/>
    </source>
</evidence>
<dbReference type="PANTHER" id="PTHR43267">
    <property type="entry name" value="TRNA THREONYLCARBAMOYLADENOSINE DEHYDRATASE"/>
    <property type="match status" value="1"/>
</dbReference>
<evidence type="ECO:0000313" key="5">
    <source>
        <dbReference type="Proteomes" id="UP000078558"/>
    </source>
</evidence>
<dbReference type="GO" id="GO:0061504">
    <property type="term" value="P:cyclic threonylcarbamoyladenosine biosynthetic process"/>
    <property type="evidence" value="ECO:0007669"/>
    <property type="project" value="TreeGrafter"/>
</dbReference>
<dbReference type="RefSeq" id="WP_067759221.1">
    <property type="nucleotide sequence ID" value="NZ_LT907988.1"/>
</dbReference>
<dbReference type="STRING" id="1851544.ODI_02404"/>
<keyword evidence="5" id="KW-1185">Reference proteome</keyword>
<keyword evidence="3" id="KW-0548">Nucleotidyltransferase</keyword>
<dbReference type="KEGG" id="odi:ODI_R1281"/>
<organism evidence="3 5">
    <name type="scientific">Orrella dioscoreae</name>
    <dbReference type="NCBI Taxonomy" id="1851544"/>
    <lineage>
        <taxon>Bacteria</taxon>
        <taxon>Pseudomonadati</taxon>
        <taxon>Pseudomonadota</taxon>
        <taxon>Betaproteobacteria</taxon>
        <taxon>Burkholderiales</taxon>
        <taxon>Alcaligenaceae</taxon>
        <taxon>Orrella</taxon>
    </lineage>
</organism>
<evidence type="ECO:0000259" key="2">
    <source>
        <dbReference type="Pfam" id="PF14461"/>
    </source>
</evidence>
<dbReference type="InterPro" id="IPR035985">
    <property type="entry name" value="Ubiquitin-activating_enz"/>
</dbReference>
<name>A0A1C3K7Q3_9BURK</name>
<dbReference type="SUPFAM" id="SSF69572">
    <property type="entry name" value="Activating enzymes of the ubiquitin-like proteins"/>
    <property type="match status" value="1"/>
</dbReference>
<reference evidence="3 5" key="1">
    <citation type="submission" date="2016-06" db="EMBL/GenBank/DDBJ databases">
        <authorList>
            <person name="Kjaerup R.B."/>
            <person name="Dalgaard T.S."/>
            <person name="Juul-Madsen H.R."/>
        </authorList>
    </citation>
    <scope>NUCLEOTIDE SEQUENCE [LARGE SCALE GENOMIC DNA]</scope>
    <source>
        <strain evidence="3">Orrdi1</strain>
    </source>
</reference>
<gene>
    <name evidence="3" type="ORF">ODI_02404</name>
    <name evidence="4" type="ORF">ODI_R1281</name>
</gene>
<sequence>MSGAIAVANVIEAFEQQGFAFVGKTDDGWFKLHGCLNPPGAGKGCPCEVQLDPTFFDLPRIRLLEIPSELPAAVPHLGADGGLCYLAKGTVVLDIYDPVGQSLACLQHAAVLFGQILKGEMIEDLAEEFFAYWHGGLCFVDMQGEDLGRQNCIVAQANGNPLWFITDNEDRTTEKLKSLGYQVTDRTVLTYRVKTGAKPRPLTSHWPPETVRDILAWQSTLDPRCRRKIHERIKEGERKKAKGVLIVVESPLMTYGFVVLYDRQRPVQKSKLADRRDSSYGLKVIPISMVRIDDRYLAQRNMPKAKTLAGKNLAVVGCGTIGGYLSDMLVKAGAGTGGGKLTLVDFDCLLPQNIGRHRLGFPDLLSNKAEAMAKELNRLAPGAEIRSLPVDVRQAQLGELDLLIDATGEESLGHWLCGHYPPPTPMLSVWIEGPGTAVRALLRTHASGACYRCLWHSNRRGELRSTVDPLPAILAGHGCEGLYVPFPASVSVHAASLGAEMALDWVNGVHSPALRTRVIDRTQQSATPDCDPLRNPECPVCNS</sequence>
<dbReference type="InterPro" id="IPR032701">
    <property type="entry name" value="Prok-E2_B_dom"/>
</dbReference>
<dbReference type="InterPro" id="IPR000594">
    <property type="entry name" value="ThiF_NAD_FAD-bd"/>
</dbReference>
<dbReference type="Pfam" id="PF00899">
    <property type="entry name" value="ThiF"/>
    <property type="match status" value="1"/>
</dbReference>
<reference evidence="4 5" key="2">
    <citation type="submission" date="2017-08" db="EMBL/GenBank/DDBJ databases">
        <authorList>
            <person name="de Groot N.N."/>
        </authorList>
    </citation>
    <scope>NUCLEOTIDE SEQUENCE [LARGE SCALE GENOMIC DNA]</scope>
    <source>
        <strain evidence="4">Orrdi1</strain>
    </source>
</reference>
<dbReference type="Pfam" id="PF14461">
    <property type="entry name" value="Prok-E2_B"/>
    <property type="match status" value="1"/>
</dbReference>
<feature type="domain" description="THIF-type NAD/FAD binding fold" evidence="1">
    <location>
        <begin position="306"/>
        <end position="539"/>
    </location>
</feature>
<keyword evidence="3" id="KW-0808">Transferase</keyword>
<dbReference type="GO" id="GO:0061503">
    <property type="term" value="F:tRNA threonylcarbamoyladenosine dehydratase"/>
    <property type="evidence" value="ECO:0007669"/>
    <property type="project" value="TreeGrafter"/>
</dbReference>
<dbReference type="GO" id="GO:0008641">
    <property type="term" value="F:ubiquitin-like modifier activating enzyme activity"/>
    <property type="evidence" value="ECO:0007669"/>
    <property type="project" value="InterPro"/>
</dbReference>